<keyword evidence="2" id="KW-1133">Transmembrane helix</keyword>
<keyword evidence="2" id="KW-0472">Membrane</keyword>
<gene>
    <name evidence="3" type="ORF">GCM10009858_43200</name>
</gene>
<evidence type="ECO:0000313" key="3">
    <source>
        <dbReference type="EMBL" id="GAA2500227.1"/>
    </source>
</evidence>
<proteinExistence type="predicted"/>
<reference evidence="4" key="1">
    <citation type="journal article" date="2019" name="Int. J. Syst. Evol. Microbiol.">
        <title>The Global Catalogue of Microorganisms (GCM) 10K type strain sequencing project: providing services to taxonomists for standard genome sequencing and annotation.</title>
        <authorList>
            <consortium name="The Broad Institute Genomics Platform"/>
            <consortium name="The Broad Institute Genome Sequencing Center for Infectious Disease"/>
            <person name="Wu L."/>
            <person name="Ma J."/>
        </authorList>
    </citation>
    <scope>NUCLEOTIDE SEQUENCE [LARGE SCALE GENOMIC DNA]</scope>
    <source>
        <strain evidence="4">JCM 16259</strain>
    </source>
</reference>
<comment type="caution">
    <text evidence="3">The sequence shown here is derived from an EMBL/GenBank/DDBJ whole genome shotgun (WGS) entry which is preliminary data.</text>
</comment>
<evidence type="ECO:0000256" key="1">
    <source>
        <dbReference type="SAM" id="MobiDB-lite"/>
    </source>
</evidence>
<accession>A0ABP5ZKA5</accession>
<dbReference type="EMBL" id="BAAARE010000029">
    <property type="protein sequence ID" value="GAA2500227.1"/>
    <property type="molecule type" value="Genomic_DNA"/>
</dbReference>
<keyword evidence="4" id="KW-1185">Reference proteome</keyword>
<evidence type="ECO:0000313" key="4">
    <source>
        <dbReference type="Proteomes" id="UP001500730"/>
    </source>
</evidence>
<evidence type="ECO:0000256" key="2">
    <source>
        <dbReference type="SAM" id="Phobius"/>
    </source>
</evidence>
<dbReference type="Proteomes" id="UP001500730">
    <property type="component" value="Unassembled WGS sequence"/>
</dbReference>
<name>A0ABP5ZKA5_9MICO</name>
<feature type="compositionally biased region" description="Acidic residues" evidence="1">
    <location>
        <begin position="39"/>
        <end position="55"/>
    </location>
</feature>
<organism evidence="3 4">
    <name type="scientific">Terrabacter carboxydivorans</name>
    <dbReference type="NCBI Taxonomy" id="619730"/>
    <lineage>
        <taxon>Bacteria</taxon>
        <taxon>Bacillati</taxon>
        <taxon>Actinomycetota</taxon>
        <taxon>Actinomycetes</taxon>
        <taxon>Micrococcales</taxon>
        <taxon>Intrasporangiaceae</taxon>
        <taxon>Terrabacter</taxon>
    </lineage>
</organism>
<feature type="transmembrane region" description="Helical" evidence="2">
    <location>
        <begin position="71"/>
        <end position="94"/>
    </location>
</feature>
<sequence>MLGTPVVGAPPPPAPDDRTGAAAPGASEDVDDTDHGDGADEADGQDGEEGEEDDGTGPSDGTPARSRRVPLVFGLLVIGATVLLVATVVVIGLAGV</sequence>
<protein>
    <submittedName>
        <fullName evidence="3">Uncharacterized protein</fullName>
    </submittedName>
</protein>
<dbReference type="RefSeq" id="WP_344257175.1">
    <property type="nucleotide sequence ID" value="NZ_BAAARE010000029.1"/>
</dbReference>
<feature type="region of interest" description="Disordered" evidence="1">
    <location>
        <begin position="1"/>
        <end position="66"/>
    </location>
</feature>
<keyword evidence="2" id="KW-0812">Transmembrane</keyword>